<dbReference type="Proteomes" id="UP000652681">
    <property type="component" value="Unassembled WGS sequence"/>
</dbReference>
<evidence type="ECO:0000313" key="3">
    <source>
        <dbReference type="EMBL" id="MBC9811598.1"/>
    </source>
</evidence>
<dbReference type="EMBL" id="JACVEL010000002">
    <property type="protein sequence ID" value="MBC9811598.1"/>
    <property type="molecule type" value="Genomic_DNA"/>
</dbReference>
<evidence type="ECO:0000256" key="2">
    <source>
        <dbReference type="SAM" id="SignalP"/>
    </source>
</evidence>
<dbReference type="InterPro" id="IPR043709">
    <property type="entry name" value="DUF5649"/>
</dbReference>
<name>A0A8J6PNG0_9FLAO</name>
<feature type="chain" id="PRO_5035279105" evidence="2">
    <location>
        <begin position="28"/>
        <end position="417"/>
    </location>
</feature>
<gene>
    <name evidence="3" type="ORF">H9Y05_03835</name>
</gene>
<dbReference type="Pfam" id="PF18886">
    <property type="entry name" value="DUF5649"/>
    <property type="match status" value="1"/>
</dbReference>
<dbReference type="AlphaFoldDB" id="A0A8J6PNG0"/>
<proteinExistence type="predicted"/>
<comment type="caution">
    <text evidence="3">The sequence shown here is derived from an EMBL/GenBank/DDBJ whole genome shotgun (WGS) entry which is preliminary data.</text>
</comment>
<feature type="signal peptide" evidence="2">
    <location>
        <begin position="1"/>
        <end position="27"/>
    </location>
</feature>
<dbReference type="RefSeq" id="WP_216713560.1">
    <property type="nucleotide sequence ID" value="NZ_JACVEL010000002.1"/>
</dbReference>
<dbReference type="InterPro" id="IPR011050">
    <property type="entry name" value="Pectin_lyase_fold/virulence"/>
</dbReference>
<dbReference type="SUPFAM" id="SSF51126">
    <property type="entry name" value="Pectin lyase-like"/>
    <property type="match status" value="1"/>
</dbReference>
<protein>
    <submittedName>
        <fullName evidence="3">T9SS type A sorting domain-containing protein</fullName>
    </submittedName>
</protein>
<reference evidence="3" key="1">
    <citation type="submission" date="2020-09" db="EMBL/GenBank/DDBJ databases">
        <title>Taishania pollutisoli gen. nov., sp. nov., Isolated from Tetrabromobisphenol A-Contaminated Soil.</title>
        <authorList>
            <person name="Chen Q."/>
        </authorList>
    </citation>
    <scope>NUCLEOTIDE SEQUENCE</scope>
    <source>
        <strain evidence="3">CZZ-1</strain>
    </source>
</reference>
<evidence type="ECO:0000256" key="1">
    <source>
        <dbReference type="ARBA" id="ARBA00022729"/>
    </source>
</evidence>
<accession>A0A8J6PNG0</accession>
<keyword evidence="1 2" id="KW-0732">Signal</keyword>
<dbReference type="InterPro" id="IPR026444">
    <property type="entry name" value="Secre_tail"/>
</dbReference>
<organism evidence="3 4">
    <name type="scientific">Taishania pollutisoli</name>
    <dbReference type="NCBI Taxonomy" id="2766479"/>
    <lineage>
        <taxon>Bacteria</taxon>
        <taxon>Pseudomonadati</taxon>
        <taxon>Bacteroidota</taxon>
        <taxon>Flavobacteriia</taxon>
        <taxon>Flavobacteriales</taxon>
        <taxon>Crocinitomicaceae</taxon>
        <taxon>Taishania</taxon>
    </lineage>
</organism>
<evidence type="ECO:0000313" key="4">
    <source>
        <dbReference type="Proteomes" id="UP000652681"/>
    </source>
</evidence>
<sequence>MKTIFQSLAKNSILFAVLALSFSFRIAAQCANPPYTSCSNLPGGSIQISPNSSFGMNSGIYYYSGGATTLSISYYNGGTLIICGGPVSINGFNPGGDVIITSGSSLIINGSVNLQNNNKIYNSGSLTINGNLTVNSNGIINNGLITVTGETRFNSGAKMCMGVNAALNSGSVYNDHPNSVTIPSGNACISYSGSFGGNNPVTNNAGLYICQGTTASDPSSIARGNATLVTNCTSCAFPLSVKLVSFELETAATDILLNWVTADERDVSYFLIEHAGSDGIFKQLSTVQATGLPNQENNYSFTDENKDSGYHYYRLSEVNYDGKVSILEIKSIELKADHVFKLFPNPTESGKATVIFYETANNGDTRVEFYTPVGNLVQRMQLNTATSSHEVSLPKGQYLVRLIENDVAVETRSLIVL</sequence>
<keyword evidence="4" id="KW-1185">Reference proteome</keyword>
<dbReference type="NCBIfam" id="TIGR04183">
    <property type="entry name" value="Por_Secre_tail"/>
    <property type="match status" value="1"/>
</dbReference>